<dbReference type="HOGENOM" id="CLU_1757191_0_0_10"/>
<keyword evidence="2" id="KW-1185">Reference proteome</keyword>
<protein>
    <submittedName>
        <fullName evidence="1">Uncharacterized protein</fullName>
    </submittedName>
</protein>
<dbReference type="KEGG" id="plt:Plut_1682"/>
<evidence type="ECO:0000313" key="2">
    <source>
        <dbReference type="Proteomes" id="UP000002709"/>
    </source>
</evidence>
<accession>Q3B295</accession>
<dbReference type="EMBL" id="CP000096">
    <property type="protein sequence ID" value="ABB24536.1"/>
    <property type="molecule type" value="Genomic_DNA"/>
</dbReference>
<dbReference type="STRING" id="319225.Plut_1682"/>
<evidence type="ECO:0000313" key="1">
    <source>
        <dbReference type="EMBL" id="ABB24536.1"/>
    </source>
</evidence>
<organism evidence="1 2">
    <name type="scientific">Chlorobium luteolum (strain DSM 273 / BCRC 81028 / 2530)</name>
    <name type="common">Pelodictyon luteolum</name>
    <dbReference type="NCBI Taxonomy" id="319225"/>
    <lineage>
        <taxon>Bacteria</taxon>
        <taxon>Pseudomonadati</taxon>
        <taxon>Chlorobiota</taxon>
        <taxon>Chlorobiia</taxon>
        <taxon>Chlorobiales</taxon>
        <taxon>Chlorobiaceae</taxon>
        <taxon>Chlorobium/Pelodictyon group</taxon>
        <taxon>Pelodictyon</taxon>
    </lineage>
</organism>
<proteinExistence type="predicted"/>
<sequence>MQDHTPNFAMHELSALNRELIAGTIHQLVDRFVADRTLDSESLLEFWVELPGMKRSRGTFRGGFLMPDSFVYLTDYFQSGPDGIQPCGAYSGADLQQAWADLLDEFIYQVEIFTSPIPSTKGVTLELWAGNRKRPEGEWLYAVDKKIELL</sequence>
<dbReference type="eggNOG" id="ENOG5033UQF">
    <property type="taxonomic scope" value="Bacteria"/>
</dbReference>
<dbReference type="AlphaFoldDB" id="Q3B295"/>
<reference evidence="2" key="1">
    <citation type="submission" date="2005-08" db="EMBL/GenBank/DDBJ databases">
        <title>Complete sequence of Pelodictyon luteolum DSM 273.</title>
        <authorList>
            <consortium name="US DOE Joint Genome Institute"/>
            <person name="Copeland A."/>
            <person name="Lucas S."/>
            <person name="Lapidus A."/>
            <person name="Barry K."/>
            <person name="Detter J.C."/>
            <person name="Glavina T."/>
            <person name="Hammon N."/>
            <person name="Israni S."/>
            <person name="Pitluck S."/>
            <person name="Bryant D."/>
            <person name="Schmutz J."/>
            <person name="Larimer F."/>
            <person name="Land M."/>
            <person name="Kyrpides N."/>
            <person name="Ivanova N."/>
            <person name="Richardson P."/>
        </authorList>
    </citation>
    <scope>NUCLEOTIDE SEQUENCE [LARGE SCALE GENOMIC DNA]</scope>
    <source>
        <strain evidence="2">DSM 273 / BCRC 81028 / 2530</strain>
    </source>
</reference>
<name>Q3B295_CHLL3</name>
<dbReference type="RefSeq" id="WP_011358408.1">
    <property type="nucleotide sequence ID" value="NC_007512.1"/>
</dbReference>
<dbReference type="OrthoDB" id="597633at2"/>
<gene>
    <name evidence="1" type="ordered locus">Plut_1682</name>
</gene>
<dbReference type="Proteomes" id="UP000002709">
    <property type="component" value="Chromosome"/>
</dbReference>